<feature type="transmembrane region" description="Helical" evidence="1">
    <location>
        <begin position="12"/>
        <end position="32"/>
    </location>
</feature>
<keyword evidence="1" id="KW-1133">Transmembrane helix</keyword>
<dbReference type="Proteomes" id="UP000095131">
    <property type="component" value="Unassembled WGS sequence"/>
</dbReference>
<gene>
    <name evidence="2" type="ORF">VSF3289_01200</name>
</gene>
<evidence type="ECO:0000313" key="3">
    <source>
        <dbReference type="Proteomes" id="UP000095131"/>
    </source>
</evidence>
<protein>
    <recommendedName>
        <fullName evidence="4">DUF2730 family protein</fullName>
    </recommendedName>
</protein>
<sequence length="103" mass="11475">MDLEVVKVISPWLLAGFSAGGSIVAIAVRGMFASKKEVDELRRDHAALKIQVEKLPGHDDFYELKLAIEAMRGDLKAMTAALKPLQHINNLRLEHDLKEKDKA</sequence>
<organism evidence="2 3">
    <name type="scientific">Vibrio scophthalmi</name>
    <dbReference type="NCBI Taxonomy" id="45658"/>
    <lineage>
        <taxon>Bacteria</taxon>
        <taxon>Pseudomonadati</taxon>
        <taxon>Pseudomonadota</taxon>
        <taxon>Gammaproteobacteria</taxon>
        <taxon>Vibrionales</taxon>
        <taxon>Vibrionaceae</taxon>
        <taxon>Vibrio</taxon>
    </lineage>
</organism>
<dbReference type="AlphaFoldDB" id="A0A1E3WMD7"/>
<comment type="caution">
    <text evidence="2">The sequence shown here is derived from an EMBL/GenBank/DDBJ whole genome shotgun (WGS) entry which is preliminary data.</text>
</comment>
<accession>A0A1E3WMD7</accession>
<dbReference type="EMBL" id="MDCJ01000002">
    <property type="protein sequence ID" value="ODS10939.1"/>
    <property type="molecule type" value="Genomic_DNA"/>
</dbReference>
<dbReference type="Pfam" id="PF10805">
    <property type="entry name" value="DUF2730"/>
    <property type="match status" value="1"/>
</dbReference>
<keyword evidence="1" id="KW-0472">Membrane</keyword>
<evidence type="ECO:0000313" key="2">
    <source>
        <dbReference type="EMBL" id="ODS10939.1"/>
    </source>
</evidence>
<evidence type="ECO:0000256" key="1">
    <source>
        <dbReference type="SAM" id="Phobius"/>
    </source>
</evidence>
<keyword evidence="1" id="KW-0812">Transmembrane</keyword>
<reference evidence="2 3" key="1">
    <citation type="submission" date="2016-08" db="EMBL/GenBank/DDBJ databases">
        <title>Genome sequencing of Vibrio scophthalmi strain FP3289, an isolated from Paralichthys olivaceus.</title>
        <authorList>
            <person name="Han H.-J."/>
        </authorList>
    </citation>
    <scope>NUCLEOTIDE SEQUENCE [LARGE SCALE GENOMIC DNA]</scope>
    <source>
        <strain evidence="2 3">FP3289</strain>
    </source>
</reference>
<proteinExistence type="predicted"/>
<dbReference type="InterPro" id="IPR020269">
    <property type="entry name" value="Phage_Mu_Releasin"/>
</dbReference>
<evidence type="ECO:0008006" key="4">
    <source>
        <dbReference type="Google" id="ProtNLM"/>
    </source>
</evidence>
<name>A0A1E3WMD7_9VIBR</name>